<reference evidence="2 3" key="1">
    <citation type="journal article" date="2009" name="Environ. Microbiol.">
        <title>Genome sequence of Desulfobacterium autotrophicum HRM2, a marine sulfate reducer oxidizing organic carbon completely to carbon dioxide.</title>
        <authorList>
            <person name="Strittmatter A.W."/>
            <person name="Liesegang H."/>
            <person name="Rabus R."/>
            <person name="Decker I."/>
            <person name="Amann J."/>
            <person name="Andres S."/>
            <person name="Henne A."/>
            <person name="Fricke W.F."/>
            <person name="Martinez-Arias R."/>
            <person name="Bartels D."/>
            <person name="Goesmann A."/>
            <person name="Krause L."/>
            <person name="Puehler A."/>
            <person name="Klenk H.P."/>
            <person name="Richter M."/>
            <person name="Schuler M."/>
            <person name="Gloeckner F.O."/>
            <person name="Meyerdierks A."/>
            <person name="Gottschalk G."/>
            <person name="Amann R."/>
        </authorList>
    </citation>
    <scope>NUCLEOTIDE SEQUENCE [LARGE SCALE GENOMIC DNA]</scope>
    <source>
        <strain evidence="3">ATCC 43914 / DSM 3382 / HRM2</strain>
    </source>
</reference>
<keyword evidence="3" id="KW-1185">Reference proteome</keyword>
<name>C0QKI5_DESAH</name>
<dbReference type="Gene3D" id="1.10.3290.10">
    <property type="entry name" value="Fido-like domain"/>
    <property type="match status" value="1"/>
</dbReference>
<dbReference type="KEGG" id="dat:HRM2_09440"/>
<proteinExistence type="predicted"/>
<dbReference type="AlphaFoldDB" id="C0QKI5"/>
<dbReference type="InterPro" id="IPR003812">
    <property type="entry name" value="Fido"/>
</dbReference>
<evidence type="ECO:0000313" key="2">
    <source>
        <dbReference type="EMBL" id="ACN14056.1"/>
    </source>
</evidence>
<accession>C0QKI5</accession>
<dbReference type="PROSITE" id="PS51459">
    <property type="entry name" value="FIDO"/>
    <property type="match status" value="1"/>
</dbReference>
<sequence>MLLQKASAIPDPFEQAFFIMVQLPYLQPFEDVNKRVSRLGANIPLFRNNLCPLSFIDVPEKSYIDGTLGVYELNKIDLLRDVFTWAYERSCQRYLAITKSMGVPDPLRIRYREALIQVVQAIVRGIKAPSDQKILQLAEKLVPGHDRESFRKMAMEVLSQLHEGNIVRYRLKLSEFRAWKSGCI</sequence>
<dbReference type="EMBL" id="CP001087">
    <property type="protein sequence ID" value="ACN14056.1"/>
    <property type="molecule type" value="Genomic_DNA"/>
</dbReference>
<dbReference type="eggNOG" id="COG3177">
    <property type="taxonomic scope" value="Bacteria"/>
</dbReference>
<organism evidence="2 3">
    <name type="scientific">Desulforapulum autotrophicum (strain ATCC 43914 / DSM 3382 / VKM B-1955 / HRM2)</name>
    <name type="common">Desulfobacterium autotrophicum</name>
    <dbReference type="NCBI Taxonomy" id="177437"/>
    <lineage>
        <taxon>Bacteria</taxon>
        <taxon>Pseudomonadati</taxon>
        <taxon>Thermodesulfobacteriota</taxon>
        <taxon>Desulfobacteria</taxon>
        <taxon>Desulfobacterales</taxon>
        <taxon>Desulfobacteraceae</taxon>
        <taxon>Desulforapulum</taxon>
    </lineage>
</organism>
<protein>
    <recommendedName>
        <fullName evidence="1">Fido domain-containing protein</fullName>
    </recommendedName>
</protein>
<dbReference type="HOGENOM" id="CLU_1593791_0_0_7"/>
<dbReference type="Proteomes" id="UP000000442">
    <property type="component" value="Chromosome"/>
</dbReference>
<feature type="domain" description="Fido" evidence="1">
    <location>
        <begin position="1"/>
        <end position="88"/>
    </location>
</feature>
<gene>
    <name evidence="2" type="ordered locus">HRM2_09440</name>
</gene>
<evidence type="ECO:0000313" key="3">
    <source>
        <dbReference type="Proteomes" id="UP000000442"/>
    </source>
</evidence>
<dbReference type="SUPFAM" id="SSF140931">
    <property type="entry name" value="Fic-like"/>
    <property type="match status" value="1"/>
</dbReference>
<evidence type="ECO:0000259" key="1">
    <source>
        <dbReference type="PROSITE" id="PS51459"/>
    </source>
</evidence>
<dbReference type="InterPro" id="IPR036597">
    <property type="entry name" value="Fido-like_dom_sf"/>
</dbReference>
<dbReference type="STRING" id="177437.HRM2_09440"/>